<dbReference type="OrthoDB" id="95602at2759"/>
<feature type="compositionally biased region" description="Basic and acidic residues" evidence="1">
    <location>
        <begin position="1"/>
        <end position="15"/>
    </location>
</feature>
<evidence type="ECO:0000313" key="3">
    <source>
        <dbReference type="Proteomes" id="UP000693981"/>
    </source>
</evidence>
<feature type="region of interest" description="Disordered" evidence="1">
    <location>
        <begin position="1"/>
        <end position="41"/>
    </location>
</feature>
<evidence type="ECO:0000256" key="1">
    <source>
        <dbReference type="SAM" id="MobiDB-lite"/>
    </source>
</evidence>
<protein>
    <submittedName>
        <fullName evidence="2">Uncharacterized protein</fullName>
    </submittedName>
</protein>
<sequence length="373" mass="42571">MHTNGDQRAHGEHVDQASPRRKHHDNGLPQKSEKKRKLNHHDRKIMLSDEIRLLESGVAVLSTRGLLTPSVLQQDQVLFPAVEEQAGLLHAILSQQLRVAKMQSALSRCLTDQQYYPLYSRICLSKDWSQRRATLLEIREKKLRVALDFVMSQASSSDHDKAQFSENKYETAGGHLCCVRYESVQFPGVDSLQQVFNALWFFLTNMEIVISEKLGQITLRDDYDTADGRAINTRFISTSSSGITTEGNVVTYRRMLDENDDSYDGQTCAVVAVDSIDEDKLHPYVSDQRARRDASGAIVLTASRRHPRSRDVIYGADCGNEGELVVTMRRATFWKIYRPEFPMSELELQDFQDSMMQWSDIMVKTVRNMVYAT</sequence>
<dbReference type="EMBL" id="JAGDFL010000424">
    <property type="protein sequence ID" value="KAG7388966.1"/>
    <property type="molecule type" value="Genomic_DNA"/>
</dbReference>
<reference evidence="2" key="1">
    <citation type="submission" date="2021-02" db="EMBL/GenBank/DDBJ databases">
        <authorList>
            <person name="Palmer J.M."/>
        </authorList>
    </citation>
    <scope>NUCLEOTIDE SEQUENCE</scope>
    <source>
        <strain evidence="2">SCRP23</strain>
    </source>
</reference>
<dbReference type="Proteomes" id="UP000693981">
    <property type="component" value="Unassembled WGS sequence"/>
</dbReference>
<organism evidence="2 3">
    <name type="scientific">Phytophthora boehmeriae</name>
    <dbReference type="NCBI Taxonomy" id="109152"/>
    <lineage>
        <taxon>Eukaryota</taxon>
        <taxon>Sar</taxon>
        <taxon>Stramenopiles</taxon>
        <taxon>Oomycota</taxon>
        <taxon>Peronosporomycetes</taxon>
        <taxon>Peronosporales</taxon>
        <taxon>Peronosporaceae</taxon>
        <taxon>Phytophthora</taxon>
    </lineage>
</organism>
<dbReference type="AlphaFoldDB" id="A0A8T1W6R4"/>
<keyword evidence="3" id="KW-1185">Reference proteome</keyword>
<accession>A0A8T1W6R4</accession>
<proteinExistence type="predicted"/>
<name>A0A8T1W6R4_9STRA</name>
<comment type="caution">
    <text evidence="2">The sequence shown here is derived from an EMBL/GenBank/DDBJ whole genome shotgun (WGS) entry which is preliminary data.</text>
</comment>
<gene>
    <name evidence="2" type="ORF">PHYBOEH_007659</name>
</gene>
<evidence type="ECO:0000313" key="2">
    <source>
        <dbReference type="EMBL" id="KAG7388966.1"/>
    </source>
</evidence>